<dbReference type="Proteomes" id="UP000315037">
    <property type="component" value="Unassembled WGS sequence"/>
</dbReference>
<dbReference type="NCBIfam" id="TIGR03465">
    <property type="entry name" value="HpnD"/>
    <property type="match status" value="1"/>
</dbReference>
<dbReference type="SFLD" id="SFLDG01018">
    <property type="entry name" value="Squalene/Phytoene_Synthase_Lik"/>
    <property type="match status" value="1"/>
</dbReference>
<dbReference type="GO" id="GO:0004311">
    <property type="term" value="F:geranylgeranyl diphosphate synthase activity"/>
    <property type="evidence" value="ECO:0007669"/>
    <property type="project" value="InterPro"/>
</dbReference>
<keyword evidence="3" id="KW-1185">Reference proteome</keyword>
<dbReference type="GO" id="GO:0016117">
    <property type="term" value="P:carotenoid biosynthetic process"/>
    <property type="evidence" value="ECO:0007669"/>
    <property type="project" value="InterPro"/>
</dbReference>
<name>A0A506UQG6_9PROT</name>
<dbReference type="InterPro" id="IPR019845">
    <property type="entry name" value="Squalene/phytoene_synthase_CS"/>
</dbReference>
<keyword evidence="1 2" id="KW-0808">Transferase</keyword>
<dbReference type="PROSITE" id="PS01045">
    <property type="entry name" value="SQUALEN_PHYTOEN_SYN_2"/>
    <property type="match status" value="1"/>
</dbReference>
<organism evidence="2 3">
    <name type="scientific">Oecophyllibacter saccharovorans</name>
    <dbReference type="NCBI Taxonomy" id="2558360"/>
    <lineage>
        <taxon>Bacteria</taxon>
        <taxon>Pseudomonadati</taxon>
        <taxon>Pseudomonadota</taxon>
        <taxon>Alphaproteobacteria</taxon>
        <taxon>Acetobacterales</taxon>
        <taxon>Acetobacteraceae</taxon>
        <taxon>Oecophyllibacter</taxon>
    </lineage>
</organism>
<dbReference type="InterPro" id="IPR008949">
    <property type="entry name" value="Isoprenoid_synthase_dom_sf"/>
</dbReference>
<dbReference type="Gene3D" id="1.10.600.10">
    <property type="entry name" value="Farnesyl Diphosphate Synthase"/>
    <property type="match status" value="1"/>
</dbReference>
<dbReference type="InterPro" id="IPR002060">
    <property type="entry name" value="Squ/phyt_synthse"/>
</dbReference>
<dbReference type="PROSITE" id="PS01044">
    <property type="entry name" value="SQUALEN_PHYTOEN_SYN_1"/>
    <property type="match status" value="1"/>
</dbReference>
<sequence length="292" mass="32599">MKKDASLGLVCAPADLAAVEEIVTRSGTSFGKGMRILPPARRDAMFAVYAFCREVDDIADGDSAHEDSRAALQAWRERISALYRTREGRDALDRVLLAAIERFHLREEDFLAVIDGMLMDCGAPIVAPDEETLDLYCDRVASAVGRLSVRIFGTPEPVGDEVAHHLGRALQLTNILRDISEDAERGRLYLPRELLKRFGVPTDPREAPYARGLDGLCRVLAARAQDHFRKAEELMRRCPPATIRPARVMAASYEVVLGALMRRGWRNPAAPLHVWDGWKKFRMLLAWAGLPL</sequence>
<dbReference type="SFLD" id="SFLDS00005">
    <property type="entry name" value="Isoprenoid_Synthase_Type_I"/>
    <property type="match status" value="1"/>
</dbReference>
<dbReference type="GO" id="GO:0051996">
    <property type="term" value="F:squalene synthase [NAD(P)H] activity"/>
    <property type="evidence" value="ECO:0007669"/>
    <property type="project" value="InterPro"/>
</dbReference>
<evidence type="ECO:0000313" key="3">
    <source>
        <dbReference type="Proteomes" id="UP000315037"/>
    </source>
</evidence>
<protein>
    <submittedName>
        <fullName evidence="2">Presqualene diphosphate synthase HpnD</fullName>
        <ecNumber evidence="2">2.5.1.103</ecNumber>
    </submittedName>
</protein>
<accession>A0A506UQG6</accession>
<reference evidence="2 3" key="1">
    <citation type="submission" date="2019-03" db="EMBL/GenBank/DDBJ databases">
        <title>The complete genome sequence of Neokomagataea sp. Jb2 NBRC113641.</title>
        <authorList>
            <person name="Chua K.-O."/>
            <person name="Chan K.-G."/>
            <person name="See-Too W.-S."/>
        </authorList>
    </citation>
    <scope>NUCLEOTIDE SEQUENCE [LARGE SCALE GENOMIC DNA]</scope>
    <source>
        <strain evidence="2 3">Jb2</strain>
    </source>
</reference>
<dbReference type="PANTHER" id="PTHR31480">
    <property type="entry name" value="BIFUNCTIONAL LYCOPENE CYCLASE/PHYTOENE SYNTHASE"/>
    <property type="match status" value="1"/>
</dbReference>
<gene>
    <name evidence="2" type="primary">hpnD</name>
    <name evidence="2" type="ORF">E3202_00645</name>
</gene>
<dbReference type="InterPro" id="IPR033904">
    <property type="entry name" value="Trans_IPPS_HH"/>
</dbReference>
<dbReference type="Pfam" id="PF00494">
    <property type="entry name" value="SQS_PSY"/>
    <property type="match status" value="1"/>
</dbReference>
<proteinExistence type="predicted"/>
<dbReference type="InterPro" id="IPR044843">
    <property type="entry name" value="Trans_IPPS_bact-type"/>
</dbReference>
<evidence type="ECO:0000313" key="2">
    <source>
        <dbReference type="EMBL" id="TPW35522.1"/>
    </source>
</evidence>
<evidence type="ECO:0000256" key="1">
    <source>
        <dbReference type="ARBA" id="ARBA00022679"/>
    </source>
</evidence>
<dbReference type="RefSeq" id="WP_165600032.1">
    <property type="nucleotide sequence ID" value="NZ_SORZ01000001.1"/>
</dbReference>
<dbReference type="CDD" id="cd00683">
    <property type="entry name" value="Trans_IPPS_HH"/>
    <property type="match status" value="1"/>
</dbReference>
<dbReference type="SUPFAM" id="SSF48576">
    <property type="entry name" value="Terpenoid synthases"/>
    <property type="match status" value="1"/>
</dbReference>
<comment type="caution">
    <text evidence="2">The sequence shown here is derived from an EMBL/GenBank/DDBJ whole genome shotgun (WGS) entry which is preliminary data.</text>
</comment>
<dbReference type="EMBL" id="SORZ01000001">
    <property type="protein sequence ID" value="TPW35522.1"/>
    <property type="molecule type" value="Genomic_DNA"/>
</dbReference>
<dbReference type="SFLD" id="SFLDG01212">
    <property type="entry name" value="Phytoene_synthase_like"/>
    <property type="match status" value="1"/>
</dbReference>
<dbReference type="AlphaFoldDB" id="A0A506UQG6"/>
<dbReference type="EC" id="2.5.1.103" evidence="2"/>
<dbReference type="InterPro" id="IPR017828">
    <property type="entry name" value="SQ_synth_HpnD-like"/>
</dbReference>